<dbReference type="InterPro" id="IPR034260">
    <property type="entry name" value="Yme2_RRM"/>
</dbReference>
<comment type="similarity">
    <text evidence="2 11">Belongs to the YME2 family.</text>
</comment>
<evidence type="ECO:0000256" key="12">
    <source>
        <dbReference type="SAM" id="Coils"/>
    </source>
</evidence>
<protein>
    <recommendedName>
        <fullName evidence="3 11">Mitochondrial escape protein 2</fullName>
    </recommendedName>
</protein>
<organism evidence="14 15">
    <name type="scientific">Salinomyces thailandicus</name>
    <dbReference type="NCBI Taxonomy" id="706561"/>
    <lineage>
        <taxon>Eukaryota</taxon>
        <taxon>Fungi</taxon>
        <taxon>Dikarya</taxon>
        <taxon>Ascomycota</taxon>
        <taxon>Pezizomycotina</taxon>
        <taxon>Dothideomycetes</taxon>
        <taxon>Dothideomycetidae</taxon>
        <taxon>Mycosphaerellales</taxon>
        <taxon>Teratosphaeriaceae</taxon>
        <taxon>Salinomyces</taxon>
    </lineage>
</organism>
<dbReference type="CDD" id="cd12433">
    <property type="entry name" value="RRM_Yme2p_like"/>
    <property type="match status" value="1"/>
</dbReference>
<evidence type="ECO:0000256" key="1">
    <source>
        <dbReference type="ARBA" id="ARBA00004434"/>
    </source>
</evidence>
<comment type="function">
    <text evidence="9 11">Plays a role in maintaining the mitochondrial genome and in controlling the mtDNA escape. Involved in the regulation of mtDNA nucleotide structure and number. May have a dispensable role in early maturation of pre-rRNA.</text>
</comment>
<keyword evidence="4" id="KW-0812">Transmembrane</keyword>
<dbReference type="InterPro" id="IPR018850">
    <property type="entry name" value="Mt_escape_2_C"/>
</dbReference>
<evidence type="ECO:0000259" key="13">
    <source>
        <dbReference type="PROSITE" id="PS50102"/>
    </source>
</evidence>
<keyword evidence="6" id="KW-1133">Transmembrane helix</keyword>
<dbReference type="GO" id="GO:0005743">
    <property type="term" value="C:mitochondrial inner membrane"/>
    <property type="evidence" value="ECO:0007669"/>
    <property type="project" value="UniProtKB-SubCell"/>
</dbReference>
<keyword evidence="11" id="KW-0507">mRNA processing</keyword>
<dbReference type="InterPro" id="IPR035979">
    <property type="entry name" value="RBD_domain_sf"/>
</dbReference>
<dbReference type="GO" id="GO:0003723">
    <property type="term" value="F:RNA binding"/>
    <property type="evidence" value="ECO:0007669"/>
    <property type="project" value="UniProtKB-UniRule"/>
</dbReference>
<evidence type="ECO:0000256" key="10">
    <source>
        <dbReference type="PROSITE-ProRule" id="PRU00176"/>
    </source>
</evidence>
<evidence type="ECO:0000256" key="8">
    <source>
        <dbReference type="ARBA" id="ARBA00023136"/>
    </source>
</evidence>
<dbReference type="Proteomes" id="UP000308549">
    <property type="component" value="Unassembled WGS sequence"/>
</dbReference>
<evidence type="ECO:0000256" key="3">
    <source>
        <dbReference type="ARBA" id="ARBA00020222"/>
    </source>
</evidence>
<comment type="caution">
    <text evidence="14">The sequence shown here is derived from an EMBL/GenBank/DDBJ whole genome shotgun (WGS) entry which is preliminary data.</text>
</comment>
<keyword evidence="5 11" id="KW-0999">Mitochondrion inner membrane</keyword>
<feature type="coiled-coil region" evidence="12">
    <location>
        <begin position="778"/>
        <end position="805"/>
    </location>
</feature>
<dbReference type="Gene3D" id="3.40.50.300">
    <property type="entry name" value="P-loop containing nucleotide triphosphate hydrolases"/>
    <property type="match status" value="1"/>
</dbReference>
<evidence type="ECO:0000256" key="4">
    <source>
        <dbReference type="ARBA" id="ARBA00022692"/>
    </source>
</evidence>
<dbReference type="OrthoDB" id="10267654at2759"/>
<keyword evidence="12" id="KW-0175">Coiled coil</keyword>
<evidence type="ECO:0000313" key="15">
    <source>
        <dbReference type="Proteomes" id="UP000308549"/>
    </source>
</evidence>
<feature type="domain" description="RRM" evidence="13">
    <location>
        <begin position="186"/>
        <end position="278"/>
    </location>
</feature>
<evidence type="ECO:0000256" key="7">
    <source>
        <dbReference type="ARBA" id="ARBA00023128"/>
    </source>
</evidence>
<dbReference type="SUPFAM" id="SSF54928">
    <property type="entry name" value="RNA-binding domain, RBD"/>
    <property type="match status" value="1"/>
</dbReference>
<sequence length="848" mass="94853">MLGRRVLQQARRPSVLLETRSKTYGLLQTCRKATAEAGENKSGHISTTSNEGILFFQSLIPVNFQWLNRCTWLLDRKRSSILKDDDKFESIGATSPSQVVQDAVKNSKLGLGKVEVLEILPRLKEGGAFVKFSHEEGTDAATVAQAVRQHLKDNRIRPFWNPFTRVRASLVLGRPWVEDLFRVPSRRLRVEFLPTQPGAEAAELNQEQLYSFFRPYGKLADIVPQASDSKIVPRYAYADFARLGRATLAKNCLHGYAVSEAQGGGKLGTVFRLTYERKQRYGWMKDWLFNHPRIVIPLLAALVAGITVSVFDPLRTFSIRAHITRNFHIEENAIYKWFKTQGEDIINKVRQLGQGVDMREAGMQVVWDDRKGEMEQIRSWLMETADTFIIVQGPRGSGKKELVVDHALQHKREAHRVLTIDCKPIQEARGDAATIAAAAAEVGYRPVFGWLNNVSGLMDLAAQGMTGIKAGFSETLENQLSKIWNNTATALKDIALEGRRKDDLDANLSDDEYLEAHPELRPVVVVDNFLHKSSEPGAAMVYDKLAEWAARLTTSNLAHVIFLTNDVSFSKSLSKALPDRVFRTISLGDCTPETAKRFVINHLDFEAAMEHKAAKQKGKETTELTPSQKRKDLRELDDAIPLLGGRLTDLEFLARRIKAGETPSNAVREIISQSASEILKMFLLLPSSEAKDWTPSQAWTLVRRLAHTDALRYNEVLLTDAYKTSSGDAALAALEQAELISVQSFNGRPYSIKPGKPVYASAFRRLVEDKVLAAKLDFAVLGEEIKGANLAIEKYEQELHLLAELPKPAGAVNDRVFWLLGKIEGCQNRIEGLEKESKGLKGVLLSEF</sequence>
<dbReference type="InterPro" id="IPR039627">
    <property type="entry name" value="Yme2_C"/>
</dbReference>
<evidence type="ECO:0000256" key="9">
    <source>
        <dbReference type="ARBA" id="ARBA00025276"/>
    </source>
</evidence>
<dbReference type="PROSITE" id="PS50102">
    <property type="entry name" value="RRM"/>
    <property type="match status" value="1"/>
</dbReference>
<dbReference type="GO" id="GO:0006397">
    <property type="term" value="P:mRNA processing"/>
    <property type="evidence" value="ECO:0007669"/>
    <property type="project" value="UniProtKB-UniRule"/>
</dbReference>
<comment type="subcellular location">
    <subcellularLocation>
        <location evidence="1 11">Mitochondrion inner membrane</location>
        <topology evidence="1 11">Single-pass membrane protein</topology>
    </subcellularLocation>
</comment>
<evidence type="ECO:0000256" key="2">
    <source>
        <dbReference type="ARBA" id="ARBA00010320"/>
    </source>
</evidence>
<evidence type="ECO:0000256" key="11">
    <source>
        <dbReference type="RuleBase" id="RU367108"/>
    </source>
</evidence>
<accession>A0A4U0TPZ9</accession>
<dbReference type="EMBL" id="NAJL01000048">
    <property type="protein sequence ID" value="TKA24067.1"/>
    <property type="molecule type" value="Genomic_DNA"/>
</dbReference>
<gene>
    <name evidence="14" type="ORF">B0A50_06958</name>
</gene>
<name>A0A4U0TPZ9_9PEZI</name>
<keyword evidence="8" id="KW-0472">Membrane</keyword>
<keyword evidence="7 11" id="KW-0496">Mitochondrion</keyword>
<dbReference type="PANTHER" id="PTHR32198">
    <property type="entry name" value="MITOCHONDRIAL ESCAPE PROTEIN 2"/>
    <property type="match status" value="1"/>
</dbReference>
<reference evidence="14 15" key="1">
    <citation type="submission" date="2017-03" db="EMBL/GenBank/DDBJ databases">
        <title>Genomes of endolithic fungi from Antarctica.</title>
        <authorList>
            <person name="Coleine C."/>
            <person name="Masonjones S."/>
            <person name="Stajich J.E."/>
        </authorList>
    </citation>
    <scope>NUCLEOTIDE SEQUENCE [LARGE SCALE GENOMIC DNA]</scope>
    <source>
        <strain evidence="14 15">CCFEE 6315</strain>
    </source>
</reference>
<evidence type="ECO:0000256" key="5">
    <source>
        <dbReference type="ARBA" id="ARBA00022792"/>
    </source>
</evidence>
<dbReference type="PANTHER" id="PTHR32198:SF2">
    <property type="entry name" value="MITOCHONDRIAL ESCAPE PROTEIN 2"/>
    <property type="match status" value="1"/>
</dbReference>
<dbReference type="InterPro" id="IPR027417">
    <property type="entry name" value="P-loop_NTPase"/>
</dbReference>
<dbReference type="Pfam" id="PF10443">
    <property type="entry name" value="RNA12"/>
    <property type="match status" value="1"/>
</dbReference>
<keyword evidence="15" id="KW-1185">Reference proteome</keyword>
<dbReference type="SUPFAM" id="SSF52540">
    <property type="entry name" value="P-loop containing nucleoside triphosphate hydrolases"/>
    <property type="match status" value="1"/>
</dbReference>
<keyword evidence="10 11" id="KW-0694">RNA-binding</keyword>
<evidence type="ECO:0000256" key="6">
    <source>
        <dbReference type="ARBA" id="ARBA00022989"/>
    </source>
</evidence>
<dbReference type="AlphaFoldDB" id="A0A4U0TPZ9"/>
<proteinExistence type="inferred from homology"/>
<dbReference type="InterPro" id="IPR000504">
    <property type="entry name" value="RRM_dom"/>
</dbReference>
<evidence type="ECO:0000313" key="14">
    <source>
        <dbReference type="EMBL" id="TKA24067.1"/>
    </source>
</evidence>